<reference evidence="1 2" key="1">
    <citation type="journal article" date="2021" name="Commun. Biol.">
        <title>The genome of Shorea leprosula (Dipterocarpaceae) highlights the ecological relevance of drought in aseasonal tropical rainforests.</title>
        <authorList>
            <person name="Ng K.K.S."/>
            <person name="Kobayashi M.J."/>
            <person name="Fawcett J.A."/>
            <person name="Hatakeyama M."/>
            <person name="Paape T."/>
            <person name="Ng C.H."/>
            <person name="Ang C.C."/>
            <person name="Tnah L.H."/>
            <person name="Lee C.T."/>
            <person name="Nishiyama T."/>
            <person name="Sese J."/>
            <person name="O'Brien M.J."/>
            <person name="Copetti D."/>
            <person name="Mohd Noor M.I."/>
            <person name="Ong R.C."/>
            <person name="Putra M."/>
            <person name="Sireger I.Z."/>
            <person name="Indrioko S."/>
            <person name="Kosugi Y."/>
            <person name="Izuno A."/>
            <person name="Isagi Y."/>
            <person name="Lee S.L."/>
            <person name="Shimizu K.K."/>
        </authorList>
    </citation>
    <scope>NUCLEOTIDE SEQUENCE [LARGE SCALE GENOMIC DNA]</scope>
    <source>
        <strain evidence="1">214</strain>
    </source>
</reference>
<protein>
    <submittedName>
        <fullName evidence="1">Uncharacterized protein</fullName>
    </submittedName>
</protein>
<organism evidence="1 2">
    <name type="scientific">Rubroshorea leprosula</name>
    <dbReference type="NCBI Taxonomy" id="152421"/>
    <lineage>
        <taxon>Eukaryota</taxon>
        <taxon>Viridiplantae</taxon>
        <taxon>Streptophyta</taxon>
        <taxon>Embryophyta</taxon>
        <taxon>Tracheophyta</taxon>
        <taxon>Spermatophyta</taxon>
        <taxon>Magnoliopsida</taxon>
        <taxon>eudicotyledons</taxon>
        <taxon>Gunneridae</taxon>
        <taxon>Pentapetalae</taxon>
        <taxon>rosids</taxon>
        <taxon>malvids</taxon>
        <taxon>Malvales</taxon>
        <taxon>Dipterocarpaceae</taxon>
        <taxon>Rubroshorea</taxon>
    </lineage>
</organism>
<gene>
    <name evidence="1" type="ORF">SLEP1_g43147</name>
</gene>
<comment type="caution">
    <text evidence="1">The sequence shown here is derived from an EMBL/GenBank/DDBJ whole genome shotgun (WGS) entry which is preliminary data.</text>
</comment>
<proteinExistence type="predicted"/>
<dbReference type="AlphaFoldDB" id="A0AAV5LC22"/>
<dbReference type="EMBL" id="BPVZ01000107">
    <property type="protein sequence ID" value="GKV34806.1"/>
    <property type="molecule type" value="Genomic_DNA"/>
</dbReference>
<sequence length="52" mass="5948">MALIADVPERLCYHIPITICLNSRDQISFSTVNDEIIAKAEWSINMNGLWKL</sequence>
<keyword evidence="2" id="KW-1185">Reference proteome</keyword>
<evidence type="ECO:0000313" key="1">
    <source>
        <dbReference type="EMBL" id="GKV34806.1"/>
    </source>
</evidence>
<dbReference type="Proteomes" id="UP001054252">
    <property type="component" value="Unassembled WGS sequence"/>
</dbReference>
<name>A0AAV5LC22_9ROSI</name>
<evidence type="ECO:0000313" key="2">
    <source>
        <dbReference type="Proteomes" id="UP001054252"/>
    </source>
</evidence>
<accession>A0AAV5LC22</accession>